<reference evidence="1 2" key="1">
    <citation type="submission" date="2020-11" db="EMBL/GenBank/DDBJ databases">
        <title>Actinomyces sp. ZJ750.</title>
        <authorList>
            <person name="Zhou J."/>
        </authorList>
    </citation>
    <scope>NUCLEOTIDE SEQUENCE [LARGE SCALE GENOMIC DNA]</scope>
    <source>
        <strain evidence="1 2">ZJ750</strain>
    </source>
</reference>
<dbReference type="AlphaFoldDB" id="A0A7T0LLP7"/>
<accession>A0A7T0LLP7</accession>
<gene>
    <name evidence="1" type="ORF">ID810_03870</name>
</gene>
<dbReference type="KEGG" id="arep:ID810_03870"/>
<organism evidence="1 2">
    <name type="scientific">Actinomyces respiraculi</name>
    <dbReference type="NCBI Taxonomy" id="2744574"/>
    <lineage>
        <taxon>Bacteria</taxon>
        <taxon>Bacillati</taxon>
        <taxon>Actinomycetota</taxon>
        <taxon>Actinomycetes</taxon>
        <taxon>Actinomycetales</taxon>
        <taxon>Actinomycetaceae</taxon>
        <taxon>Actinomyces</taxon>
    </lineage>
</organism>
<dbReference type="RefSeq" id="WP_166855658.1">
    <property type="nucleotide sequence ID" value="NZ_CP063989.1"/>
</dbReference>
<evidence type="ECO:0000313" key="2">
    <source>
        <dbReference type="Proteomes" id="UP000594637"/>
    </source>
</evidence>
<keyword evidence="2" id="KW-1185">Reference proteome</keyword>
<dbReference type="EMBL" id="CP063989">
    <property type="protein sequence ID" value="QPL06082.1"/>
    <property type="molecule type" value="Genomic_DNA"/>
</dbReference>
<dbReference type="Proteomes" id="UP000594637">
    <property type="component" value="Chromosome"/>
</dbReference>
<dbReference type="InterPro" id="IPR046237">
    <property type="entry name" value="DUF6270"/>
</dbReference>
<dbReference type="Pfam" id="PF19786">
    <property type="entry name" value="DUF6270"/>
    <property type="match status" value="1"/>
</dbReference>
<sequence length="253" mass="27860">MDDGARVVSVFGSCVSRDTVEVLRARGWTIGAHVARQSLLSASSTAPADVLDLSSLTSPFVKRVHTEDLAGERRSRLAAAANSTDVLLWDIVDERLGVLELEDGTVLTRTTEGLTAGLYDDLDDARLVAFGSDEHFEKWAAALPAWREELTELGLLDRTVLLQVAWALADEGGEQTPTSWGMGTLEANWFSQRYYEAAAAHTGVHVMRLPETLTVAGTHHKWGAAPFHYQDDAYDWFATQIDGFARERRIQTT</sequence>
<protein>
    <submittedName>
        <fullName evidence="1">Uncharacterized protein</fullName>
    </submittedName>
</protein>
<name>A0A7T0LLP7_9ACTO</name>
<proteinExistence type="predicted"/>
<evidence type="ECO:0000313" key="1">
    <source>
        <dbReference type="EMBL" id="QPL06082.1"/>
    </source>
</evidence>